<dbReference type="Proteomes" id="UP000243250">
    <property type="component" value="Unassembled WGS sequence"/>
</dbReference>
<keyword evidence="8" id="KW-1185">Reference proteome</keyword>
<gene>
    <name evidence="7" type="ORF">SAMN04488124_1096</name>
</gene>
<dbReference type="InterPro" id="IPR003593">
    <property type="entry name" value="AAA+_ATPase"/>
</dbReference>
<feature type="domain" description="ABC transporter" evidence="6">
    <location>
        <begin position="2"/>
        <end position="229"/>
    </location>
</feature>
<dbReference type="CDD" id="cd03230">
    <property type="entry name" value="ABC_DR_subfamily_A"/>
    <property type="match status" value="1"/>
</dbReference>
<dbReference type="STRING" id="555875.SAMN04488124_1096"/>
<evidence type="ECO:0000256" key="3">
    <source>
        <dbReference type="ARBA" id="ARBA00022741"/>
    </source>
</evidence>
<keyword evidence="2" id="KW-0813">Transport</keyword>
<feature type="compositionally biased region" description="Basic and acidic residues" evidence="5">
    <location>
        <begin position="342"/>
        <end position="356"/>
    </location>
</feature>
<evidence type="ECO:0000313" key="8">
    <source>
        <dbReference type="Proteomes" id="UP000243250"/>
    </source>
</evidence>
<accession>A0A1I6GIP1</accession>
<dbReference type="InterPro" id="IPR017871">
    <property type="entry name" value="ABC_transporter-like_CS"/>
</dbReference>
<evidence type="ECO:0000256" key="5">
    <source>
        <dbReference type="SAM" id="MobiDB-lite"/>
    </source>
</evidence>
<proteinExistence type="inferred from homology"/>
<reference evidence="8" key="1">
    <citation type="submission" date="2016-10" db="EMBL/GenBank/DDBJ databases">
        <authorList>
            <person name="Varghese N."/>
            <person name="Submissions S."/>
        </authorList>
    </citation>
    <scope>NUCLEOTIDE SEQUENCE [LARGE SCALE GENOMIC DNA]</scope>
    <source>
        <strain evidence="8">CGMCC 1.8711</strain>
    </source>
</reference>
<dbReference type="SUPFAM" id="SSF52540">
    <property type="entry name" value="P-loop containing nucleoside triphosphate hydrolases"/>
    <property type="match status" value="1"/>
</dbReference>
<dbReference type="Gene3D" id="3.40.50.300">
    <property type="entry name" value="P-loop containing nucleotide triphosphate hydrolases"/>
    <property type="match status" value="1"/>
</dbReference>
<dbReference type="OrthoDB" id="87732at2157"/>
<dbReference type="PANTHER" id="PTHR42711">
    <property type="entry name" value="ABC TRANSPORTER ATP-BINDING PROTEIN"/>
    <property type="match status" value="1"/>
</dbReference>
<dbReference type="GO" id="GO:0016887">
    <property type="term" value="F:ATP hydrolysis activity"/>
    <property type="evidence" value="ECO:0007669"/>
    <property type="project" value="InterPro"/>
</dbReference>
<dbReference type="PROSITE" id="PS50893">
    <property type="entry name" value="ABC_TRANSPORTER_2"/>
    <property type="match status" value="1"/>
</dbReference>
<evidence type="ECO:0000313" key="7">
    <source>
        <dbReference type="EMBL" id="SFR42001.1"/>
    </source>
</evidence>
<sequence length="356" mass="38551">MIRVDGLRKTYGDFPAVVGSDFEVGDGEIFGVVGPNGAGKTTTLKMLAGLVEPTEGTATIGEYDAGDAEMRRHLGFLPEESPLYEDMTARSYLRFFADLYDVPREEATRRTEDTLDRLELEHRDRRLGDMSKGMKRKVAIARSLVNDPELLIYDEPASGLDPLTTNYVLEFTRDLAERGKTVVFSAHNLYHVESVCDRVVIMNRGEIIARGTVPEIRAEHGETSYHVFTTVPVEETDVVGADVTDAVDVAADTAVDATPDTDASAGPETYRSVVADMDAVESVRSAAEKAGGEVVDIRTREPSLEDIFLDLAGRPPETRDDGKGRPVAAQADGGVETLDGDGGDRSGHARDDGGAR</sequence>
<dbReference type="RefSeq" id="WP_089877647.1">
    <property type="nucleotide sequence ID" value="NZ_FOYS01000002.1"/>
</dbReference>
<dbReference type="Pfam" id="PF00005">
    <property type="entry name" value="ABC_tran"/>
    <property type="match status" value="1"/>
</dbReference>
<feature type="region of interest" description="Disordered" evidence="5">
    <location>
        <begin position="308"/>
        <end position="356"/>
    </location>
</feature>
<protein>
    <submittedName>
        <fullName evidence="7">ABC-2 type transport system ATP-binding protein</fullName>
    </submittedName>
</protein>
<name>A0A1I6GIP1_9EURY</name>
<dbReference type="EMBL" id="FOYS01000002">
    <property type="protein sequence ID" value="SFR42001.1"/>
    <property type="molecule type" value="Genomic_DNA"/>
</dbReference>
<dbReference type="PROSITE" id="PS00211">
    <property type="entry name" value="ABC_TRANSPORTER_1"/>
    <property type="match status" value="1"/>
</dbReference>
<keyword evidence="3" id="KW-0547">Nucleotide-binding</keyword>
<evidence type="ECO:0000256" key="4">
    <source>
        <dbReference type="ARBA" id="ARBA00022840"/>
    </source>
</evidence>
<dbReference type="PANTHER" id="PTHR42711:SF5">
    <property type="entry name" value="ABC TRANSPORTER ATP-BINDING PROTEIN NATA"/>
    <property type="match status" value="1"/>
</dbReference>
<dbReference type="InterPro" id="IPR050763">
    <property type="entry name" value="ABC_transporter_ATP-binding"/>
</dbReference>
<keyword evidence="4 7" id="KW-0067">ATP-binding</keyword>
<dbReference type="SMART" id="SM00382">
    <property type="entry name" value="AAA"/>
    <property type="match status" value="1"/>
</dbReference>
<evidence type="ECO:0000259" key="6">
    <source>
        <dbReference type="PROSITE" id="PS50893"/>
    </source>
</evidence>
<organism evidence="7 8">
    <name type="scientific">Halogeometricum limi</name>
    <dbReference type="NCBI Taxonomy" id="555875"/>
    <lineage>
        <taxon>Archaea</taxon>
        <taxon>Methanobacteriati</taxon>
        <taxon>Methanobacteriota</taxon>
        <taxon>Stenosarchaea group</taxon>
        <taxon>Halobacteria</taxon>
        <taxon>Halobacteriales</taxon>
        <taxon>Haloferacaceae</taxon>
        <taxon>Halogeometricum</taxon>
    </lineage>
</organism>
<evidence type="ECO:0000256" key="2">
    <source>
        <dbReference type="ARBA" id="ARBA00022448"/>
    </source>
</evidence>
<dbReference type="GO" id="GO:0005524">
    <property type="term" value="F:ATP binding"/>
    <property type="evidence" value="ECO:0007669"/>
    <property type="project" value="UniProtKB-KW"/>
</dbReference>
<dbReference type="AlphaFoldDB" id="A0A1I6GIP1"/>
<evidence type="ECO:0000256" key="1">
    <source>
        <dbReference type="ARBA" id="ARBA00005417"/>
    </source>
</evidence>
<comment type="similarity">
    <text evidence="1">Belongs to the ABC transporter superfamily.</text>
</comment>
<dbReference type="InterPro" id="IPR003439">
    <property type="entry name" value="ABC_transporter-like_ATP-bd"/>
</dbReference>
<dbReference type="InterPro" id="IPR027417">
    <property type="entry name" value="P-loop_NTPase"/>
</dbReference>